<dbReference type="InterPro" id="IPR025040">
    <property type="entry name" value="DUF3984"/>
</dbReference>
<dbReference type="Pfam" id="PF13136">
    <property type="entry name" value="DUF3984"/>
    <property type="match status" value="1"/>
</dbReference>
<feature type="region of interest" description="Disordered" evidence="1">
    <location>
        <begin position="336"/>
        <end position="387"/>
    </location>
</feature>
<evidence type="ECO:0000256" key="1">
    <source>
        <dbReference type="SAM" id="MobiDB-lite"/>
    </source>
</evidence>
<name>A0A136JID4_9PEZI</name>
<dbReference type="OrthoDB" id="5339776at2759"/>
<gene>
    <name evidence="2" type="ORF">Micbo1qcDRAFT_4034</name>
</gene>
<feature type="compositionally biased region" description="Acidic residues" evidence="1">
    <location>
        <begin position="336"/>
        <end position="350"/>
    </location>
</feature>
<dbReference type="AlphaFoldDB" id="A0A136JID4"/>
<feature type="compositionally biased region" description="Polar residues" evidence="1">
    <location>
        <begin position="55"/>
        <end position="64"/>
    </location>
</feature>
<feature type="compositionally biased region" description="Low complexity" evidence="1">
    <location>
        <begin position="85"/>
        <end position="95"/>
    </location>
</feature>
<evidence type="ECO:0000313" key="2">
    <source>
        <dbReference type="EMBL" id="KXJ96911.1"/>
    </source>
</evidence>
<proteinExistence type="predicted"/>
<dbReference type="EMBL" id="KQ964245">
    <property type="protein sequence ID" value="KXJ96911.1"/>
    <property type="molecule type" value="Genomic_DNA"/>
</dbReference>
<feature type="region of interest" description="Disordered" evidence="1">
    <location>
        <begin position="1"/>
        <end position="151"/>
    </location>
</feature>
<keyword evidence="3" id="KW-1185">Reference proteome</keyword>
<reference evidence="3" key="1">
    <citation type="submission" date="2016-02" db="EMBL/GenBank/DDBJ databases">
        <title>Draft genome sequence of Microdochium bolleyi, a fungal endophyte of beachgrass.</title>
        <authorList>
            <consortium name="DOE Joint Genome Institute"/>
            <person name="David A.S."/>
            <person name="May G."/>
            <person name="Haridas S."/>
            <person name="Lim J."/>
            <person name="Wang M."/>
            <person name="Labutti K."/>
            <person name="Lipzen A."/>
            <person name="Barry K."/>
            <person name="Grigoriev I.V."/>
        </authorList>
    </citation>
    <scope>NUCLEOTIDE SEQUENCE [LARGE SCALE GENOMIC DNA]</scope>
    <source>
        <strain evidence="3">J235TASD1</strain>
    </source>
</reference>
<evidence type="ECO:0000313" key="3">
    <source>
        <dbReference type="Proteomes" id="UP000070501"/>
    </source>
</evidence>
<dbReference type="InParanoid" id="A0A136JID4"/>
<sequence>MDAAYKQHSSAARRKSRSSTNLNHLSLAPLTSKLPLTDPDDLPDSTTSPVYHNPSYLQGKSAPTTPRLLSRSAAHTRSNSPRRVPSGAGSAPAPGDAVSLTKSKSASHLYYASKGGKGQKPKSGTVTPGRRRKTGFNDDDNADGGRSMERTDSDWLLRTGALIGNETREFKGQAWLISRQSNTSLTGVRDAEEEAYERELARERELASRQGSRRGSFTLPGMDEDMVSPGSRYGSRSHSRIGSRSALAKTPLRTPLRTPHHEKHADAEYFNQNFPSSDEYAAGPDFVGLDEKLEAAMHREAEELDEETVRRLVKRDSGAKASWMGNLIGWSLFSVEENEEESSDEEDDLTDGGSEALPRTASARSLGTDSSARESGIPPPKADEGGWQDAAWLLSVASKVLL</sequence>
<feature type="region of interest" description="Disordered" evidence="1">
    <location>
        <begin position="201"/>
        <end position="263"/>
    </location>
</feature>
<dbReference type="Proteomes" id="UP000070501">
    <property type="component" value="Unassembled WGS sequence"/>
</dbReference>
<protein>
    <submittedName>
        <fullName evidence="2">Uncharacterized protein</fullName>
    </submittedName>
</protein>
<dbReference type="STRING" id="196109.A0A136JID4"/>
<accession>A0A136JID4</accession>
<organism evidence="2 3">
    <name type="scientific">Microdochium bolleyi</name>
    <dbReference type="NCBI Taxonomy" id="196109"/>
    <lineage>
        <taxon>Eukaryota</taxon>
        <taxon>Fungi</taxon>
        <taxon>Dikarya</taxon>
        <taxon>Ascomycota</taxon>
        <taxon>Pezizomycotina</taxon>
        <taxon>Sordariomycetes</taxon>
        <taxon>Xylariomycetidae</taxon>
        <taxon>Xylariales</taxon>
        <taxon>Microdochiaceae</taxon>
        <taxon>Microdochium</taxon>
    </lineage>
</organism>